<gene>
    <name evidence="1" type="ORF">PGCG_00442</name>
</gene>
<protein>
    <submittedName>
        <fullName evidence="1">Uncharacterized protein</fullName>
    </submittedName>
</protein>
<proteinExistence type="predicted"/>
<evidence type="ECO:0000313" key="2">
    <source>
        <dbReference type="Proteomes" id="UP000204225"/>
    </source>
</evidence>
<evidence type="ECO:0000313" key="1">
    <source>
        <dbReference type="EMBL" id="AGM15746.1"/>
    </source>
</evidence>
<dbReference type="Proteomes" id="UP000204225">
    <property type="component" value="Segment"/>
</dbReference>
<dbReference type="EMBL" id="KC662249">
    <property type="protein sequence ID" value="AGM15746.1"/>
    <property type="molecule type" value="Genomic_DNA"/>
</dbReference>
<reference evidence="1 2" key="1">
    <citation type="journal article" date="2013" name="Proc. Natl. Acad. Sci. U.S.A.">
        <title>Genome of Phaeocystis globosa virus PgV-16T highlights the common ancestry of the largest known DNA viruses infecting eukaryotes.</title>
        <authorList>
            <person name="Santini S."/>
            <person name="Jeudy S."/>
            <person name="Bartoli J."/>
            <person name="Poirot O."/>
            <person name="Lescot M."/>
            <person name="Abergel C."/>
            <person name="Barbe V."/>
            <person name="Wommack K.E."/>
            <person name="Noordeloos A.A."/>
            <person name="Brussaard C.P."/>
            <person name="Claverie J.M."/>
        </authorList>
    </citation>
    <scope>NUCLEOTIDE SEQUENCE [LARGE SCALE GENOMIC DNA]</scope>
    <source>
        <strain evidence="1 2">16T</strain>
    </source>
</reference>
<sequence length="413" mass="46872">MSVTINSKKVCEFAKKYPDINLEIILCNFIDLIEKFAGNYSNVSEERIIESIGTLKNVIGDINTRNIDNYKSILKLNSYENKDDINKVLSTITTKNTELISKNKDETTKLISEMIERNKDLICKDNEIAFHKMQNILPQDLVDGMKEYFMKNKTSAFKGQQSENKMESLLNDIFKDGEISNMAKTNHAGDFHLRRENKDMVIIENKDYKANVGFDGVEKFRTDCKTNHMHGVIVSHHSGIATKRDYSVEIVENKVLVYLTHVDYDGCKILTAVNLIDNLAEQLNKLSNVNNDSGNISIDKETMNQINDELAAFIQQKERLYKTINKTAIDLKESADCLKLPKMTSFFTGKCDILQAYKCQWCDRSFPTRAGLGSHMKTHAKTDKAKPAPKKKQAPPPKECVVINAGDDSTDDD</sequence>
<accession>A0AC59EXK5</accession>
<name>A0AC59EXK5_9VIRU</name>
<organism evidence="1 2">
    <name type="scientific">Phaeocystis globosa virus PgV-16T</name>
    <dbReference type="NCBI Taxonomy" id="3071227"/>
    <lineage>
        <taxon>Viruses</taxon>
        <taxon>Varidnaviria</taxon>
        <taxon>Bamfordvirae</taxon>
        <taxon>Nucleocytoviricota</taxon>
        <taxon>Megaviricetes</taxon>
        <taxon>Imitervirales</taxon>
        <taxon>Mesomimiviridae</taxon>
        <taxon>Tethysvirus</taxon>
        <taxon>Tethysvirus hollandense</taxon>
    </lineage>
</organism>
<keyword evidence="2" id="KW-1185">Reference proteome</keyword>